<organism evidence="1 2">
    <name type="scientific">Cotesia typhae</name>
    <dbReference type="NCBI Taxonomy" id="2053667"/>
    <lineage>
        <taxon>Eukaryota</taxon>
        <taxon>Metazoa</taxon>
        <taxon>Ecdysozoa</taxon>
        <taxon>Arthropoda</taxon>
        <taxon>Hexapoda</taxon>
        <taxon>Insecta</taxon>
        <taxon>Pterygota</taxon>
        <taxon>Neoptera</taxon>
        <taxon>Endopterygota</taxon>
        <taxon>Hymenoptera</taxon>
        <taxon>Apocrita</taxon>
        <taxon>Ichneumonoidea</taxon>
        <taxon>Braconidae</taxon>
        <taxon>Microgastrinae</taxon>
        <taxon>Cotesia</taxon>
    </lineage>
</organism>
<reference evidence="1" key="1">
    <citation type="submission" date="2020-03" db="EMBL/GenBank/DDBJ databases">
        <authorList>
            <person name="Chebbi M.A."/>
            <person name="Drezen J.M."/>
        </authorList>
    </citation>
    <scope>NUCLEOTIDE SEQUENCE</scope>
    <source>
        <tissue evidence="1">Whole body</tissue>
    </source>
</reference>
<dbReference type="AlphaFoldDB" id="A0A8J5QVQ1"/>
<keyword evidence="2" id="KW-1185">Reference proteome</keyword>
<gene>
    <name evidence="1" type="ORF">G9C98_007628</name>
</gene>
<evidence type="ECO:0000313" key="1">
    <source>
        <dbReference type="EMBL" id="KAG8034552.1"/>
    </source>
</evidence>
<reference evidence="1" key="2">
    <citation type="submission" date="2021-04" db="EMBL/GenBank/DDBJ databases">
        <title>Genome-wide patterns of bracovirus chromosomal integration into multiple host tissues during parasitism.</title>
        <authorList>
            <person name="Chebbi M.A.C."/>
        </authorList>
    </citation>
    <scope>NUCLEOTIDE SEQUENCE</scope>
    <source>
        <tissue evidence="1">Whole body</tissue>
    </source>
</reference>
<sequence length="66" mass="8050">MPAFFKACHRIFQTEYRTEQRQNDRRSQSSHRNRRTVAATFIHKYQEVLWLVKKSSMKRTTVTMKC</sequence>
<name>A0A8J5QVQ1_9HYME</name>
<accession>A0A8J5QVQ1</accession>
<dbReference type="Proteomes" id="UP000729913">
    <property type="component" value="Unassembled WGS sequence"/>
</dbReference>
<protein>
    <submittedName>
        <fullName evidence="1">Uncharacterized protein</fullName>
    </submittedName>
</protein>
<comment type="caution">
    <text evidence="1">The sequence shown here is derived from an EMBL/GenBank/DDBJ whole genome shotgun (WGS) entry which is preliminary data.</text>
</comment>
<proteinExistence type="predicted"/>
<evidence type="ECO:0000313" key="2">
    <source>
        <dbReference type="Proteomes" id="UP000729913"/>
    </source>
</evidence>
<dbReference type="EMBL" id="JAAOIC020000067">
    <property type="protein sequence ID" value="KAG8034552.1"/>
    <property type="molecule type" value="Genomic_DNA"/>
</dbReference>